<dbReference type="RefSeq" id="WP_282007541.1">
    <property type="nucleotide sequence ID" value="NZ_OX346411.1"/>
</dbReference>
<accession>A0AAW8TM56</accession>
<comment type="caution">
    <text evidence="1">The sequence shown here is derived from an EMBL/GenBank/DDBJ whole genome shotgun (WGS) entry which is preliminary data.</text>
</comment>
<dbReference type="EMBL" id="JARQBI010000008">
    <property type="protein sequence ID" value="MDT2796526.1"/>
    <property type="molecule type" value="Genomic_DNA"/>
</dbReference>
<gene>
    <name evidence="1" type="ORF">P7H47_04590</name>
</gene>
<evidence type="ECO:0000313" key="2">
    <source>
        <dbReference type="Proteomes" id="UP001255696"/>
    </source>
</evidence>
<reference evidence="1" key="1">
    <citation type="submission" date="2023-03" db="EMBL/GenBank/DDBJ databases">
        <authorList>
            <person name="Shen W."/>
            <person name="Cai J."/>
        </authorList>
    </citation>
    <scope>NUCLEOTIDE SEQUENCE</scope>
    <source>
        <strain evidence="1">B245-2</strain>
    </source>
</reference>
<protein>
    <submittedName>
        <fullName evidence="1">Uncharacterized protein</fullName>
    </submittedName>
</protein>
<dbReference type="Proteomes" id="UP001255696">
    <property type="component" value="Unassembled WGS sequence"/>
</dbReference>
<organism evidence="1 2">
    <name type="scientific">Enterococcus cecorum</name>
    <dbReference type="NCBI Taxonomy" id="44008"/>
    <lineage>
        <taxon>Bacteria</taxon>
        <taxon>Bacillati</taxon>
        <taxon>Bacillota</taxon>
        <taxon>Bacilli</taxon>
        <taxon>Lactobacillales</taxon>
        <taxon>Enterococcaceae</taxon>
        <taxon>Enterococcus</taxon>
    </lineage>
</organism>
<sequence length="51" mass="5903">MEFYATKREQSPKQYIDLDGSIASIKESFKLISIDEKTERGKDKNNPDSYS</sequence>
<dbReference type="AlphaFoldDB" id="A0AAW8TM56"/>
<evidence type="ECO:0000313" key="1">
    <source>
        <dbReference type="EMBL" id="MDT2796526.1"/>
    </source>
</evidence>
<proteinExistence type="predicted"/>
<name>A0AAW8TM56_9ENTE</name>